<dbReference type="OrthoDB" id="59590at2157"/>
<dbReference type="EMBL" id="CP009149">
    <property type="protein sequence ID" value="AIJ05334.1"/>
    <property type="molecule type" value="Genomic_DNA"/>
</dbReference>
<dbReference type="RefSeq" id="WP_048201536.1">
    <property type="nucleotide sequence ID" value="NZ_CP009149.1"/>
</dbReference>
<protein>
    <submittedName>
        <fullName evidence="1">Uncharacterized protein</fullName>
    </submittedName>
</protein>
<keyword evidence="2" id="KW-1185">Reference proteome</keyword>
<evidence type="ECO:0000313" key="2">
    <source>
        <dbReference type="Proteomes" id="UP000028781"/>
    </source>
</evidence>
<name>A0A076LIJ6_9EURY</name>
<sequence length="225" mass="26558">MLGIAIKPSKINEDIVEFGQFVGRYFDYYIIDAENKPLIDKDILERLEKISKAVLTIQAKKENAFQLLEFYSSYNFDLCIVLGNKNYLNEKERKFKNYRILEVIKEAIKYNNNIWVGTEGIENIVKDIVEENNLIAYYLYGQTCNINSKRAIYIPFTTKIDENVLESMKGYLNRRKNYKGNWKDFILSLEDKEVLKKIKDSNEIIVGYPIIPNKEEILKFMKVFK</sequence>
<gene>
    <name evidence="1" type="ORF">JH146_0484</name>
</gene>
<proteinExistence type="predicted"/>
<dbReference type="GeneID" id="24891084"/>
<evidence type="ECO:0000313" key="1">
    <source>
        <dbReference type="EMBL" id="AIJ05334.1"/>
    </source>
</evidence>
<accession>A0A076LIJ6</accession>
<dbReference type="HOGENOM" id="CLU_1100981_0_0_2"/>
<dbReference type="Proteomes" id="UP000028781">
    <property type="component" value="Chromosome"/>
</dbReference>
<organism evidence="1 2">
    <name type="scientific">Methanocaldococcus bathoardescens</name>
    <dbReference type="NCBI Taxonomy" id="1301915"/>
    <lineage>
        <taxon>Archaea</taxon>
        <taxon>Methanobacteriati</taxon>
        <taxon>Methanobacteriota</taxon>
        <taxon>Methanomada group</taxon>
        <taxon>Methanococci</taxon>
        <taxon>Methanococcales</taxon>
        <taxon>Methanocaldococcaceae</taxon>
        <taxon>Methanocaldococcus</taxon>
    </lineage>
</organism>
<dbReference type="AlphaFoldDB" id="A0A076LIJ6"/>
<reference evidence="1 2" key="1">
    <citation type="journal article" date="2015" name="Int. J. Syst. Evol. Microbiol.">
        <title>M ethanocaldococcus bathoardescens sp. nov., a hyperthermophilic methanogen isolated from a volcanically active deep-sea hydrothermal vent.</title>
        <authorList>
            <person name="Stewart L.C."/>
            <person name="Jung J.H."/>
            <person name="Kim Y.T."/>
            <person name="Kwon S.W."/>
            <person name="Park C.S."/>
            <person name="Holden J.F."/>
        </authorList>
    </citation>
    <scope>NUCLEOTIDE SEQUENCE [LARGE SCALE GENOMIC DNA]</scope>
    <source>
        <strain evidence="1 2">JH146</strain>
    </source>
</reference>
<dbReference type="KEGG" id="mjh:JH146_0484"/>